<comment type="similarity">
    <text evidence="1">Belongs to the iron-sulfur cluster assembly SufBD family.</text>
</comment>
<proteinExistence type="inferred from homology"/>
<dbReference type="PANTHER" id="PTHR43575:SF1">
    <property type="entry name" value="PROTEIN ABCI7, CHLOROPLASTIC"/>
    <property type="match status" value="1"/>
</dbReference>
<feature type="domain" description="SUF system FeS cluster assembly SufBD core" evidence="2">
    <location>
        <begin position="172"/>
        <end position="397"/>
    </location>
</feature>
<dbReference type="SUPFAM" id="SSF101960">
    <property type="entry name" value="Stabilizer of iron transporter SufD"/>
    <property type="match status" value="1"/>
</dbReference>
<evidence type="ECO:0000313" key="5">
    <source>
        <dbReference type="Proteomes" id="UP000237718"/>
    </source>
</evidence>
<dbReference type="Pfam" id="PF01458">
    <property type="entry name" value="SUFBD_core"/>
    <property type="match status" value="1"/>
</dbReference>
<gene>
    <name evidence="4" type="ORF">CLV89_105241</name>
</gene>
<dbReference type="RefSeq" id="WP_106163696.1">
    <property type="nucleotide sequence ID" value="NZ_PVUF01000005.1"/>
</dbReference>
<dbReference type="Proteomes" id="UP000237718">
    <property type="component" value="Unassembled WGS sequence"/>
</dbReference>
<reference evidence="4 5" key="1">
    <citation type="submission" date="2018-03" db="EMBL/GenBank/DDBJ databases">
        <title>Genomic Encyclopedia of Archaeal and Bacterial Type Strains, Phase II (KMG-II): from individual species to whole genera.</title>
        <authorList>
            <person name="Goeker M."/>
        </authorList>
    </citation>
    <scope>NUCLEOTIDE SEQUENCE [LARGE SCALE GENOMIC DNA]</scope>
    <source>
        <strain evidence="4 5">DSM 25328</strain>
    </source>
</reference>
<comment type="caution">
    <text evidence="4">The sequence shown here is derived from an EMBL/GenBank/DDBJ whole genome shotgun (WGS) entry which is preliminary data.</text>
</comment>
<dbReference type="InterPro" id="IPR045595">
    <property type="entry name" value="SufBD_N"/>
</dbReference>
<protein>
    <submittedName>
        <fullName evidence="4">Iron-regulated ABC transporter permease protein SufD</fullName>
    </submittedName>
</protein>
<dbReference type="EMBL" id="PVUF01000005">
    <property type="protein sequence ID" value="PRZ48016.1"/>
    <property type="molecule type" value="Genomic_DNA"/>
</dbReference>
<dbReference type="OrthoDB" id="9768262at2"/>
<evidence type="ECO:0000256" key="1">
    <source>
        <dbReference type="ARBA" id="ARBA00043967"/>
    </source>
</evidence>
<organism evidence="4 5">
    <name type="scientific">Tritonibacter scottomollicae</name>
    <name type="common">Epibacterium scottomollicae</name>
    <dbReference type="NCBI Taxonomy" id="483013"/>
    <lineage>
        <taxon>Bacteria</taxon>
        <taxon>Pseudomonadati</taxon>
        <taxon>Pseudomonadota</taxon>
        <taxon>Alphaproteobacteria</taxon>
        <taxon>Rhodobacterales</taxon>
        <taxon>Paracoccaceae</taxon>
        <taxon>Tritonibacter</taxon>
    </lineage>
</organism>
<dbReference type="Pfam" id="PF19295">
    <property type="entry name" value="SufBD_N"/>
    <property type="match status" value="1"/>
</dbReference>
<sequence length="426" mass="46331">MALPELKQTTTEARLASLSMNESGCLAAARRAALSRVQTMGLPDRRDEYWKYTRPDTLTSAEAPKAAVLDSDEAPMFDQFDRLKIVFVDGVFDAAASDDLTLEGVSIERLADIEGKDIHWAKEIFGVLEARGQSPVERPLAALNTAFAADGVVIHVTGKPSKPINLVYRHESDSSDAMLHHVIKVESGAEATVLENGPAASRFNTAMEIDVADTGTLHLVRAQGRDHERRAATHMFARLGRESVFKSFTLTVNGVLTRNEAIVEFLGDDAVAHIAGACVGDGDFHHDDTVFITHDAVNCESRQVFKKVLRNGAIGVFQGKILVKAGAQKTDGYQISQSLLLDDDSQFLAKPELEIYADDVACSHGSTSGAIDEEGLFYLRSRGVPEAEATDLMTLAFLAEAVEEIDSPDIAVSINDRLYGWLARRS</sequence>
<dbReference type="PANTHER" id="PTHR43575">
    <property type="entry name" value="PROTEIN ABCI7, CHLOROPLASTIC"/>
    <property type="match status" value="1"/>
</dbReference>
<dbReference type="InterPro" id="IPR037284">
    <property type="entry name" value="SUF_FeS_clus_asmbl_SufBD_sf"/>
</dbReference>
<dbReference type="GO" id="GO:0016226">
    <property type="term" value="P:iron-sulfur cluster assembly"/>
    <property type="evidence" value="ECO:0007669"/>
    <property type="project" value="InterPro"/>
</dbReference>
<name>A0A2T1AHI5_TRISK</name>
<evidence type="ECO:0000259" key="3">
    <source>
        <dbReference type="Pfam" id="PF19295"/>
    </source>
</evidence>
<evidence type="ECO:0000259" key="2">
    <source>
        <dbReference type="Pfam" id="PF01458"/>
    </source>
</evidence>
<dbReference type="InterPro" id="IPR000825">
    <property type="entry name" value="SUF_FeS_clus_asmbl_SufBD_core"/>
</dbReference>
<evidence type="ECO:0000313" key="4">
    <source>
        <dbReference type="EMBL" id="PRZ48016.1"/>
    </source>
</evidence>
<dbReference type="InterPro" id="IPR055346">
    <property type="entry name" value="Fe-S_cluster_assembly_SufBD"/>
</dbReference>
<dbReference type="AlphaFoldDB" id="A0A2T1AHI5"/>
<feature type="domain" description="SUF system FeS cluster assembly SufBD N-terminal" evidence="3">
    <location>
        <begin position="17"/>
        <end position="157"/>
    </location>
</feature>
<accession>A0A2T1AHI5</accession>